<keyword evidence="2 15" id="KW-0489">Methyltransferase</keyword>
<dbReference type="Gene3D" id="6.20.240.40">
    <property type="match status" value="1"/>
</dbReference>
<evidence type="ECO:0000256" key="15">
    <source>
        <dbReference type="PROSITE-ProRule" id="PRU01023"/>
    </source>
</evidence>
<dbReference type="InterPro" id="IPR014001">
    <property type="entry name" value="Helicase_ATP-bd"/>
</dbReference>
<keyword evidence="4 15" id="KW-0949">S-adenosyl-L-methionine</keyword>
<evidence type="ECO:0000256" key="13">
    <source>
        <dbReference type="ARBA" id="ARBA00050042"/>
    </source>
</evidence>
<feature type="binding site" evidence="15">
    <location>
        <begin position="1189"/>
        <end position="1195"/>
    </location>
    <ligand>
        <name>S-adenosyl-L-methionine</name>
        <dbReference type="ChEBI" id="CHEBI:59789"/>
    </ligand>
</feature>
<dbReference type="InterPro" id="IPR023267">
    <property type="entry name" value="RCMT"/>
</dbReference>
<dbReference type="PRINTS" id="PR02008">
    <property type="entry name" value="RCMTFAMILY"/>
</dbReference>
<dbReference type="Pfam" id="PF00270">
    <property type="entry name" value="DEAD"/>
    <property type="match status" value="1"/>
</dbReference>
<dbReference type="GO" id="GO:0003723">
    <property type="term" value="F:RNA binding"/>
    <property type="evidence" value="ECO:0007669"/>
    <property type="project" value="UniProtKB-UniRule"/>
</dbReference>
<dbReference type="InterPro" id="IPR049560">
    <property type="entry name" value="MeTrfase_RsmB-F_NOP2_cat"/>
</dbReference>
<comment type="similarity">
    <text evidence="15">Belongs to the class I-like SAM-binding methyltransferase superfamily. RsmB/NOP family.</text>
</comment>
<keyword evidence="5" id="KW-0547">Nucleotide-binding</keyword>
<dbReference type="Pfam" id="PF01189">
    <property type="entry name" value="Methyltr_RsmB-F"/>
    <property type="match status" value="1"/>
</dbReference>
<feature type="active site" description="Nucleophile" evidence="15">
    <location>
        <position position="1315"/>
    </location>
</feature>
<evidence type="ECO:0000256" key="16">
    <source>
        <dbReference type="SAM" id="MobiDB-lite"/>
    </source>
</evidence>
<dbReference type="GO" id="GO:0005524">
    <property type="term" value="F:ATP binding"/>
    <property type="evidence" value="ECO:0007669"/>
    <property type="project" value="UniProtKB-KW"/>
</dbReference>
<evidence type="ECO:0000256" key="3">
    <source>
        <dbReference type="ARBA" id="ARBA00022679"/>
    </source>
</evidence>
<comment type="caution">
    <text evidence="15">Lacks conserved residue(s) required for the propagation of feature annotation.</text>
</comment>
<comment type="catalytic activity">
    <reaction evidence="10">
        <text>ATP + H2O = ADP + phosphate + H(+)</text>
        <dbReference type="Rhea" id="RHEA:13065"/>
        <dbReference type="ChEBI" id="CHEBI:15377"/>
        <dbReference type="ChEBI" id="CHEBI:15378"/>
        <dbReference type="ChEBI" id="CHEBI:30616"/>
        <dbReference type="ChEBI" id="CHEBI:43474"/>
        <dbReference type="ChEBI" id="CHEBI:456216"/>
        <dbReference type="EC" id="3.6.4.13"/>
    </reaction>
</comment>
<evidence type="ECO:0000256" key="10">
    <source>
        <dbReference type="ARBA" id="ARBA00047984"/>
    </source>
</evidence>
<evidence type="ECO:0000256" key="7">
    <source>
        <dbReference type="ARBA" id="ARBA00022806"/>
    </source>
</evidence>
<dbReference type="InterPro" id="IPR029063">
    <property type="entry name" value="SAM-dependent_MTases_sf"/>
</dbReference>
<dbReference type="SUPFAM" id="SSF52540">
    <property type="entry name" value="P-loop containing nucleoside triphosphate hydrolases"/>
    <property type="match status" value="1"/>
</dbReference>
<dbReference type="InterPro" id="IPR011545">
    <property type="entry name" value="DEAD/DEAH_box_helicase_dom"/>
</dbReference>
<evidence type="ECO:0000313" key="21">
    <source>
        <dbReference type="Proteomes" id="UP001142055"/>
    </source>
</evidence>
<evidence type="ECO:0000256" key="8">
    <source>
        <dbReference type="ARBA" id="ARBA00022840"/>
    </source>
</evidence>
<feature type="domain" description="Helicase ATP-binding" evidence="17">
    <location>
        <begin position="399"/>
        <end position="591"/>
    </location>
</feature>
<dbReference type="SMART" id="SM00487">
    <property type="entry name" value="DEXDc"/>
    <property type="match status" value="1"/>
</dbReference>
<keyword evidence="9 15" id="KW-0694">RNA-binding</keyword>
<dbReference type="SUPFAM" id="SSF53335">
    <property type="entry name" value="S-adenosyl-L-methionine-dependent methyltransferases"/>
    <property type="match status" value="1"/>
</dbReference>
<gene>
    <name evidence="20" type="ORF">RDWZM_009419</name>
</gene>
<dbReference type="GO" id="GO:0016787">
    <property type="term" value="F:hydrolase activity"/>
    <property type="evidence" value="ECO:0007669"/>
    <property type="project" value="UniProtKB-KW"/>
</dbReference>
<feature type="compositionally biased region" description="Basic and acidic residues" evidence="16">
    <location>
        <begin position="24"/>
        <end position="44"/>
    </location>
</feature>
<feature type="domain" description="DEAD-box RNA helicase Q" evidence="18">
    <location>
        <begin position="368"/>
        <end position="396"/>
    </location>
</feature>
<evidence type="ECO:0000256" key="12">
    <source>
        <dbReference type="ARBA" id="ARBA00050029"/>
    </source>
</evidence>
<evidence type="ECO:0000256" key="5">
    <source>
        <dbReference type="ARBA" id="ARBA00022741"/>
    </source>
</evidence>
<evidence type="ECO:0000256" key="9">
    <source>
        <dbReference type="ARBA" id="ARBA00022884"/>
    </source>
</evidence>
<evidence type="ECO:0000313" key="20">
    <source>
        <dbReference type="EMBL" id="KAJ6218262.1"/>
    </source>
</evidence>
<feature type="binding site" evidence="15">
    <location>
        <position position="1212"/>
    </location>
    <ligand>
        <name>S-adenosyl-L-methionine</name>
        <dbReference type="ChEBI" id="CHEBI:59789"/>
    </ligand>
</feature>
<name>A0A9Q0M594_BLOTA</name>
<evidence type="ECO:0000256" key="4">
    <source>
        <dbReference type="ARBA" id="ARBA00022691"/>
    </source>
</evidence>
<dbReference type="PROSITE" id="PS51192">
    <property type="entry name" value="HELICASE_ATP_BIND_1"/>
    <property type="match status" value="1"/>
</dbReference>
<dbReference type="InterPro" id="IPR056149">
    <property type="entry name" value="PRP5/DDX46/KHDC4_KH"/>
</dbReference>
<feature type="compositionally biased region" description="Basic and acidic residues" evidence="16">
    <location>
        <begin position="114"/>
        <end position="131"/>
    </location>
</feature>
<dbReference type="InterPro" id="IPR027417">
    <property type="entry name" value="P-loop_NTPase"/>
</dbReference>
<evidence type="ECO:0000256" key="11">
    <source>
        <dbReference type="ARBA" id="ARBA00049949"/>
    </source>
</evidence>
<dbReference type="PROSITE" id="PS51686">
    <property type="entry name" value="SAM_MT_RSMB_NOP"/>
    <property type="match status" value="1"/>
</dbReference>
<feature type="compositionally biased region" description="Basic residues" evidence="16">
    <location>
        <begin position="1"/>
        <end position="12"/>
    </location>
</feature>
<proteinExistence type="inferred from homology"/>
<dbReference type="Gene3D" id="3.40.50.150">
    <property type="entry name" value="Vaccinia Virus protein VP39"/>
    <property type="match status" value="1"/>
</dbReference>
<evidence type="ECO:0000256" key="2">
    <source>
        <dbReference type="ARBA" id="ARBA00022603"/>
    </source>
</evidence>
<dbReference type="InterPro" id="IPR001678">
    <property type="entry name" value="MeTrfase_RsmB-F_NOP2_dom"/>
</dbReference>
<dbReference type="FunFam" id="3.40.50.300:FF:000079">
    <property type="entry name" value="probable ATP-dependent RNA helicase DDX17"/>
    <property type="match status" value="1"/>
</dbReference>
<comment type="caution">
    <text evidence="20">The sequence shown here is derived from an EMBL/GenBank/DDBJ whole genome shotgun (WGS) entry which is preliminary data.</text>
</comment>
<dbReference type="EC" id="3.6.4.13" evidence="1"/>
<dbReference type="Pfam" id="PF23469">
    <property type="entry name" value="KH_12"/>
    <property type="match status" value="1"/>
</dbReference>
<dbReference type="InterPro" id="IPR000629">
    <property type="entry name" value="RNA-helicase_DEAD-box_CS"/>
</dbReference>
<dbReference type="GO" id="GO:0001510">
    <property type="term" value="P:RNA methylation"/>
    <property type="evidence" value="ECO:0007669"/>
    <property type="project" value="InterPro"/>
</dbReference>
<feature type="binding site" evidence="15">
    <location>
        <position position="1260"/>
    </location>
    <ligand>
        <name>S-adenosyl-L-methionine</name>
        <dbReference type="ChEBI" id="CHEBI:59789"/>
    </ligand>
</feature>
<feature type="compositionally biased region" description="Low complexity" evidence="16">
    <location>
        <begin position="705"/>
        <end position="722"/>
    </location>
</feature>
<dbReference type="Gene3D" id="3.40.50.300">
    <property type="entry name" value="P-loop containing nucleotide triphosphate hydrolases"/>
    <property type="match status" value="1"/>
</dbReference>
<organism evidence="20 21">
    <name type="scientific">Blomia tropicalis</name>
    <name type="common">Mite</name>
    <dbReference type="NCBI Taxonomy" id="40697"/>
    <lineage>
        <taxon>Eukaryota</taxon>
        <taxon>Metazoa</taxon>
        <taxon>Ecdysozoa</taxon>
        <taxon>Arthropoda</taxon>
        <taxon>Chelicerata</taxon>
        <taxon>Arachnida</taxon>
        <taxon>Acari</taxon>
        <taxon>Acariformes</taxon>
        <taxon>Sarcoptiformes</taxon>
        <taxon>Astigmata</taxon>
        <taxon>Glycyphagoidea</taxon>
        <taxon>Echimyopodidae</taxon>
        <taxon>Blomia</taxon>
    </lineage>
</organism>
<feature type="short sequence motif" description="Q motif" evidence="14">
    <location>
        <begin position="368"/>
        <end position="396"/>
    </location>
</feature>
<protein>
    <recommendedName>
        <fullName evidence="12">Probable ATP-dependent RNA helicase DDX46</fullName>
        <ecNumber evidence="1">3.6.4.13</ecNumber>
    </recommendedName>
    <alternativeName>
        <fullName evidence="13">DEAD box protein 46</fullName>
    </alternativeName>
</protein>
<feature type="region of interest" description="Disordered" evidence="16">
    <location>
        <begin position="1"/>
        <end position="136"/>
    </location>
</feature>
<sequence length="1647" mass="183410">MGRHSERKRSRSRSPELSSRSKHRHDDRERDRGSYRSSKDERSSSRRKRSRSSDRRRDGRRDKDYSRHRSRSPSSKDRYRNSKSPDNVYSSSSQRDRSSRSNRSRSPSHHKSSSRKEPIDSDRPNRERVEDIIGSNVNYKNFDIEEQNKLLERIMQERRERVEKWRQTQKQSLEKLKDTKVISKQSTTIVGLSKNAESSVPVDSNIDKTETNVPNVADDDQEDDIDPLDAYMAGIQEEVKKYRTKTVSKKDTNGNDKVTVVIGVAKKKSTIKRGELMEQNQDGMEYSSGDEVTKEDDLANVMDNLQAKTKQKKLLTISQDDITFIPFRKNFYIEVPEIRNMTSEEVDKYKTEMEGIKTKGKGCPRPIKTWAQCGVSKKVLEVLKRNNFEKPTPIQCQAIPAIMSGRDIIGIAKTGSGKTLAFLIPMFRHILDQPRLQPGDGPIAVIMTPTRELATQIYGQCRKFTKYLTHTDRTSGIEGKDARLRVVAVYGGTPISEQIGDLKPGAEIVVCTPGRMIDMLAANSGRVTNLRRCTYIVLDEADRMFDMGFEPQVMRIIDGIRPDRQTVMFSATFPRIMEALARRILDKPIEVQVGGRSVVCKEVEQNIVVINEDDKFLKLLEILGKFSTQEQELLGKSVKSSSGFSGKGFKFDEAEAQQAVEKKRLQKAALGLNDSDDEEPDAADIDQEIENMLAPKKKTISIVAQPSTSGASSSTQAQSTNSNADRASTTALGGSAISVGALNEVKSIAEKMEMAKALASKITVTKIPVTSMVGKSSATAQTEAILKGDAYSLDDIASAVNAKSIAEQRAERINAKLNYTPRDADYNENGDLVRRIEPQPEFEISNIGQQRFEEELEINEFPQQARWRVTSKEAIAMISEYSEAGITVRGTFYPPGKEPLPGDRKLYLAIEGTSELTVSKARAEIIRLIKEELVKMSNSYKYKKYGDANDATELALQHYDNFYLKVYGNKWPSIRLGLLSPNKYAAMVNYFADSSEATQIKLRQEGAYDLAYVYEKNLKRILRFLEKKKYIGSFKSLSDNKNLNEVAPNILSSNVTSDSEFEDIGAFFTDSDASSSGTFINAAQLDLELNDFIPAQELNIQEEIIDDREYFEFYEMDSDVPNISFKEQNVLNYPTMLSLFTFPRNDFSNYPSPRLDKSNLFNYYLFDLASALPPIVLDVSDGDYVADFCAAPGGKSLLLYLTLKDARFFFNDMSKSRFGRLQNVFNSFIPKSIQQKSITFSNCDAIKLNMHDTFDKILVDAPCTNDRHSLYNGENNIFSKNRINERVQLPNRQLNLLLSAMRSIKRNGTIVYSTCSLSPIQNDGVVHMALKQMAFDSTRTFSVVHLKEAMRPLRALHCTYNCLQISYGFPINVQDESSTQQSNATSSNENEKISTSGSSHSNHFSLDAEANHQITIDKQNQILSLGQSLSLGITNGLISPFVFVNNQISQAASALPSLMAANGAMLGTAIATPIQMGTLAANNIIAGVTGTLVSIPISLVSGGTAQVIGVVETGRHIYTSKVVPMSQRLRPNMTSLIRPLAIVGGANSVLGGIALGTIANGAKRIGQGVEYFGSSLLSAGQGIAGFGSGLSNWSYGVSQLNDVESVLELDELTTTTTTTASSTTIFNSQIELDDQKMRTNILKPVQV</sequence>
<dbReference type="PROSITE" id="PS51195">
    <property type="entry name" value="Q_MOTIF"/>
    <property type="match status" value="1"/>
</dbReference>
<evidence type="ECO:0000256" key="1">
    <source>
        <dbReference type="ARBA" id="ARBA00012552"/>
    </source>
</evidence>
<feature type="compositionally biased region" description="Basic residues" evidence="16">
    <location>
        <begin position="100"/>
        <end position="113"/>
    </location>
</feature>
<dbReference type="EMBL" id="JAPWDV010000003">
    <property type="protein sequence ID" value="KAJ6218262.1"/>
    <property type="molecule type" value="Genomic_DNA"/>
</dbReference>
<dbReference type="CDD" id="cd22473">
    <property type="entry name" value="KH-I_DDX46"/>
    <property type="match status" value="1"/>
</dbReference>
<evidence type="ECO:0000259" key="19">
    <source>
        <dbReference type="PROSITE" id="PS51686"/>
    </source>
</evidence>
<comment type="function">
    <text evidence="11">Component of the 17S U2 SnRNP complex of the spliceosome, a large ribonucleoprotein complex that removes introns from transcribed pre-mRNAs. The 17S U2 SnRNP complex (1) directly participates in early spliceosome assembly and (2) mediates recognition of the intron branch site during pre-mRNA splicing by promoting the selection of the pre-mRNA branch-site adenosine, the nucleophile for the first step of splicing. Within the 17S U2 SnRNP complex, DDX46 plays essential roles during assembly of pre-spliceosome and proofreading of the branch site.</text>
</comment>
<evidence type="ECO:0000259" key="17">
    <source>
        <dbReference type="PROSITE" id="PS51192"/>
    </source>
</evidence>
<evidence type="ECO:0000259" key="18">
    <source>
        <dbReference type="PROSITE" id="PS51195"/>
    </source>
</evidence>
<accession>A0A9Q0M594</accession>
<feature type="compositionally biased region" description="Basic and acidic residues" evidence="16">
    <location>
        <begin position="51"/>
        <end position="67"/>
    </location>
</feature>
<reference evidence="20" key="1">
    <citation type="submission" date="2022-12" db="EMBL/GenBank/DDBJ databases">
        <title>Genome assemblies of Blomia tropicalis.</title>
        <authorList>
            <person name="Cui Y."/>
        </authorList>
    </citation>
    <scope>NUCLEOTIDE SEQUENCE</scope>
    <source>
        <tissue evidence="20">Adult mites</tissue>
    </source>
</reference>
<dbReference type="PANTHER" id="PTHR47958">
    <property type="entry name" value="ATP-DEPENDENT RNA HELICASE DBP3"/>
    <property type="match status" value="1"/>
</dbReference>
<evidence type="ECO:0000256" key="6">
    <source>
        <dbReference type="ARBA" id="ARBA00022801"/>
    </source>
</evidence>
<dbReference type="GO" id="GO:0003724">
    <property type="term" value="F:RNA helicase activity"/>
    <property type="evidence" value="ECO:0007669"/>
    <property type="project" value="UniProtKB-EC"/>
</dbReference>
<feature type="region of interest" description="Disordered" evidence="16">
    <location>
        <begin position="1378"/>
        <end position="1404"/>
    </location>
</feature>
<keyword evidence="6" id="KW-0378">Hydrolase</keyword>
<dbReference type="PROSITE" id="PS00039">
    <property type="entry name" value="DEAD_ATP_HELICASE"/>
    <property type="match status" value="1"/>
</dbReference>
<keyword evidence="3 15" id="KW-0808">Transferase</keyword>
<keyword evidence="8" id="KW-0067">ATP-binding</keyword>
<dbReference type="CDD" id="cd17953">
    <property type="entry name" value="DEADc_DDX46"/>
    <property type="match status" value="1"/>
</dbReference>
<dbReference type="Proteomes" id="UP001142055">
    <property type="component" value="Chromosome 3"/>
</dbReference>
<feature type="domain" description="SAM-dependent MTase RsmB/NOP-type" evidence="19">
    <location>
        <begin position="1092"/>
        <end position="1377"/>
    </location>
</feature>
<dbReference type="GO" id="GO:0008173">
    <property type="term" value="F:RNA methyltransferase activity"/>
    <property type="evidence" value="ECO:0007669"/>
    <property type="project" value="InterPro"/>
</dbReference>
<dbReference type="InterPro" id="IPR014014">
    <property type="entry name" value="RNA_helicase_DEAD_Q_motif"/>
</dbReference>
<evidence type="ECO:0000256" key="14">
    <source>
        <dbReference type="PROSITE-ProRule" id="PRU00552"/>
    </source>
</evidence>
<keyword evidence="7" id="KW-0347">Helicase</keyword>
<keyword evidence="21" id="KW-1185">Reference proteome</keyword>
<feature type="region of interest" description="Disordered" evidence="16">
    <location>
        <begin position="705"/>
        <end position="728"/>
    </location>
</feature>